<keyword evidence="5" id="KW-0998">Cell outer membrane</keyword>
<keyword evidence="7" id="KW-1185">Reference proteome</keyword>
<dbReference type="PANTHER" id="PTHR38776">
    <property type="entry name" value="MLTA-INTERACTING PROTEIN-RELATED"/>
    <property type="match status" value="1"/>
</dbReference>
<dbReference type="EMBL" id="WTYY01000001">
    <property type="protein sequence ID" value="MXO87513.1"/>
    <property type="molecule type" value="Genomic_DNA"/>
</dbReference>
<comment type="caution">
    <text evidence="6">The sequence shown here is derived from an EMBL/GenBank/DDBJ whole genome shotgun (WGS) entry which is preliminary data.</text>
</comment>
<dbReference type="PANTHER" id="PTHR38776:SF1">
    <property type="entry name" value="MLTA-INTERACTING PROTEIN-RELATED"/>
    <property type="match status" value="1"/>
</dbReference>
<evidence type="ECO:0000256" key="2">
    <source>
        <dbReference type="ARBA" id="ARBA00005722"/>
    </source>
</evidence>
<dbReference type="InterPro" id="IPR010583">
    <property type="entry name" value="MipA"/>
</dbReference>
<comment type="subcellular location">
    <subcellularLocation>
        <location evidence="1">Cell outer membrane</location>
    </subcellularLocation>
</comment>
<dbReference type="GO" id="GO:0009279">
    <property type="term" value="C:cell outer membrane"/>
    <property type="evidence" value="ECO:0007669"/>
    <property type="project" value="UniProtKB-SubCell"/>
</dbReference>
<dbReference type="Pfam" id="PF06629">
    <property type="entry name" value="MipA"/>
    <property type="match status" value="1"/>
</dbReference>
<evidence type="ECO:0000256" key="5">
    <source>
        <dbReference type="ARBA" id="ARBA00023237"/>
    </source>
</evidence>
<evidence type="ECO:0000313" key="6">
    <source>
        <dbReference type="EMBL" id="MXO87513.1"/>
    </source>
</evidence>
<evidence type="ECO:0000256" key="4">
    <source>
        <dbReference type="ARBA" id="ARBA00023136"/>
    </source>
</evidence>
<protein>
    <submittedName>
        <fullName evidence="6">MipA/OmpV family protein</fullName>
    </submittedName>
</protein>
<keyword evidence="4" id="KW-0472">Membrane</keyword>
<reference evidence="6 7" key="1">
    <citation type="submission" date="2019-12" db="EMBL/GenBank/DDBJ databases">
        <title>Genomic-based taxomic classification of the family Erythrobacteraceae.</title>
        <authorList>
            <person name="Xu L."/>
        </authorList>
    </citation>
    <scope>NUCLEOTIDE SEQUENCE [LARGE SCALE GENOMIC DNA]</scope>
    <source>
        <strain evidence="6 7">JCM 16339</strain>
    </source>
</reference>
<evidence type="ECO:0000256" key="3">
    <source>
        <dbReference type="ARBA" id="ARBA00022729"/>
    </source>
</evidence>
<organism evidence="6 7">
    <name type="scientific">Alteraurantiacibacter aestuarii</name>
    <dbReference type="NCBI Taxonomy" id="650004"/>
    <lineage>
        <taxon>Bacteria</taxon>
        <taxon>Pseudomonadati</taxon>
        <taxon>Pseudomonadota</taxon>
        <taxon>Alphaproteobacteria</taxon>
        <taxon>Sphingomonadales</taxon>
        <taxon>Erythrobacteraceae</taxon>
        <taxon>Alteraurantiacibacter</taxon>
    </lineage>
</organism>
<comment type="similarity">
    <text evidence="2">Belongs to the MipA/OmpV family.</text>
</comment>
<dbReference type="Proteomes" id="UP000435243">
    <property type="component" value="Unassembled WGS sequence"/>
</dbReference>
<evidence type="ECO:0000313" key="7">
    <source>
        <dbReference type="Proteomes" id="UP000435243"/>
    </source>
</evidence>
<accession>A0A844ZJ89</accession>
<dbReference type="OrthoDB" id="5462484at2"/>
<dbReference type="AlphaFoldDB" id="A0A844ZJ89"/>
<evidence type="ECO:0000256" key="1">
    <source>
        <dbReference type="ARBA" id="ARBA00004442"/>
    </source>
</evidence>
<gene>
    <name evidence="6" type="ORF">GRI32_02045</name>
</gene>
<name>A0A844ZJ89_9SPHN</name>
<keyword evidence="3" id="KW-0732">Signal</keyword>
<proteinExistence type="inferred from homology"/>
<sequence length="270" mass="27892">MPAQAQDVAPADPYADTVYSGDYLSIGFGAGVSPSYAGSDDYVITPMPIVQGSLGGVDINPRAAGLALDFIPDPDNGVGFDFGITARLRSDRAMQIADPVVKSLGKLDRAIEVGPTAGISFPAVFNPYDSLTVTTDLRWDVAGAHGGMVVDPSIAYFTPLSEAIAASLTLGAEYGDGDFRDYYYAVSPAQNVATLGELPVFSPAGGGFNKAGATLLLGFDLNGDLTDGGWGIVTIAGYSRMLGGAKRSPFTSVRGSANQFFGALGVGYTF</sequence>